<feature type="domain" description="Protein kinase" evidence="7">
    <location>
        <begin position="144"/>
        <end position="234"/>
    </location>
</feature>
<accession>A0A915MQM4</accession>
<dbReference type="AlphaFoldDB" id="A0A915MQM4"/>
<dbReference type="GO" id="GO:0005524">
    <property type="term" value="F:ATP binding"/>
    <property type="evidence" value="ECO:0007669"/>
    <property type="project" value="UniProtKB-KW"/>
</dbReference>
<evidence type="ECO:0000256" key="1">
    <source>
        <dbReference type="ARBA" id="ARBA00009903"/>
    </source>
</evidence>
<evidence type="ECO:0000256" key="3">
    <source>
        <dbReference type="ARBA" id="ARBA00022679"/>
    </source>
</evidence>
<keyword evidence="6" id="KW-0067">ATP-binding</keyword>
<evidence type="ECO:0000256" key="6">
    <source>
        <dbReference type="ARBA" id="ARBA00022840"/>
    </source>
</evidence>
<keyword evidence="3" id="KW-0808">Transferase</keyword>
<organism evidence="8 9">
    <name type="scientific">Meloidogyne javanica</name>
    <name type="common">Root-knot nematode worm</name>
    <dbReference type="NCBI Taxonomy" id="6303"/>
    <lineage>
        <taxon>Eukaryota</taxon>
        <taxon>Metazoa</taxon>
        <taxon>Ecdysozoa</taxon>
        <taxon>Nematoda</taxon>
        <taxon>Chromadorea</taxon>
        <taxon>Rhabditida</taxon>
        <taxon>Tylenchina</taxon>
        <taxon>Tylenchomorpha</taxon>
        <taxon>Tylenchoidea</taxon>
        <taxon>Meloidogynidae</taxon>
        <taxon>Meloidogyninae</taxon>
        <taxon>Meloidogyne</taxon>
        <taxon>Meloidogyne incognita group</taxon>
    </lineage>
</organism>
<dbReference type="PROSITE" id="PS50011">
    <property type="entry name" value="PROTEIN_KINASE_DOM"/>
    <property type="match status" value="1"/>
</dbReference>
<comment type="similarity">
    <text evidence="1">Belongs to the protein kinase superfamily. AGC Ser/Thr protein kinase family.</text>
</comment>
<dbReference type="Pfam" id="PF00069">
    <property type="entry name" value="Pkinase"/>
    <property type="match status" value="1"/>
</dbReference>
<evidence type="ECO:0000256" key="5">
    <source>
        <dbReference type="ARBA" id="ARBA00022777"/>
    </source>
</evidence>
<dbReference type="Gene3D" id="1.10.510.10">
    <property type="entry name" value="Transferase(Phosphotransferase) domain 1"/>
    <property type="match status" value="1"/>
</dbReference>
<dbReference type="Gene3D" id="3.30.200.20">
    <property type="entry name" value="Phosphorylase Kinase, domain 1"/>
    <property type="match status" value="2"/>
</dbReference>
<dbReference type="SUPFAM" id="SSF56112">
    <property type="entry name" value="Protein kinase-like (PK-like)"/>
    <property type="match status" value="1"/>
</dbReference>
<keyword evidence="2" id="KW-0723">Serine/threonine-protein kinase</keyword>
<dbReference type="SUPFAM" id="SSF64268">
    <property type="entry name" value="PX domain"/>
    <property type="match status" value="1"/>
</dbReference>
<dbReference type="GO" id="GO:0035091">
    <property type="term" value="F:phosphatidylinositol binding"/>
    <property type="evidence" value="ECO:0007669"/>
    <property type="project" value="InterPro"/>
</dbReference>
<evidence type="ECO:0000259" key="7">
    <source>
        <dbReference type="PROSITE" id="PS50011"/>
    </source>
</evidence>
<keyword evidence="8" id="KW-1185">Reference proteome</keyword>
<protein>
    <submittedName>
        <fullName evidence="9">Protein kinase domain-containing protein</fullName>
    </submittedName>
</protein>
<proteinExistence type="inferred from homology"/>
<evidence type="ECO:0000256" key="4">
    <source>
        <dbReference type="ARBA" id="ARBA00022741"/>
    </source>
</evidence>
<dbReference type="InterPro" id="IPR036871">
    <property type="entry name" value="PX_dom_sf"/>
</dbReference>
<keyword evidence="4" id="KW-0547">Nucleotide-binding</keyword>
<dbReference type="PANTHER" id="PTHR24351">
    <property type="entry name" value="RIBOSOMAL PROTEIN S6 KINASE"/>
    <property type="match status" value="1"/>
</dbReference>
<evidence type="ECO:0000256" key="2">
    <source>
        <dbReference type="ARBA" id="ARBA00022527"/>
    </source>
</evidence>
<evidence type="ECO:0000313" key="8">
    <source>
        <dbReference type="Proteomes" id="UP000887561"/>
    </source>
</evidence>
<dbReference type="InterPro" id="IPR000719">
    <property type="entry name" value="Prot_kinase_dom"/>
</dbReference>
<evidence type="ECO:0000313" key="9">
    <source>
        <dbReference type="WBParaSite" id="scaffold49390_cov284.g24950"/>
    </source>
</evidence>
<keyword evidence="5" id="KW-0418">Kinase</keyword>
<dbReference type="InterPro" id="IPR011009">
    <property type="entry name" value="Kinase-like_dom_sf"/>
</dbReference>
<dbReference type="WBParaSite" id="scaffold49390_cov284.g24950">
    <property type="protein sequence ID" value="scaffold49390_cov284.g24950"/>
    <property type="gene ID" value="scaffold49390_cov284.g24950"/>
</dbReference>
<name>A0A915MQM4_MELJA</name>
<dbReference type="Proteomes" id="UP000887561">
    <property type="component" value="Unplaced"/>
</dbReference>
<sequence length="234" mass="27736">MTIKRIFTKSYSQESIENSKNYIICKPLSDEKGGEMVFELKNLLNPSISVQKSFTELEQFFERFKSILPSNLDKTPPKRKFLVSEQKIIEKRKNWVEAIINYLINKYFENSDIQLFFGPLINLFDENYIYLGNSEKKSIKPSHFDYLKTIGQGSFGRVYMEQIKRRNEVKHVMAEKNVLLKNINHPFLVSLHYSFQTKNKLYFVLDFLNGGELFFHLQKERSFCESKARFYSAE</sequence>
<reference evidence="9" key="1">
    <citation type="submission" date="2022-11" db="UniProtKB">
        <authorList>
            <consortium name="WormBaseParasite"/>
        </authorList>
    </citation>
    <scope>IDENTIFICATION</scope>
</reference>
<dbReference type="GO" id="GO:0004674">
    <property type="term" value="F:protein serine/threonine kinase activity"/>
    <property type="evidence" value="ECO:0007669"/>
    <property type="project" value="UniProtKB-KW"/>
</dbReference>